<feature type="compositionally biased region" description="Low complexity" evidence="2">
    <location>
        <begin position="452"/>
        <end position="463"/>
    </location>
</feature>
<keyword evidence="5" id="KW-1185">Reference proteome</keyword>
<dbReference type="InterPro" id="IPR051640">
    <property type="entry name" value="GRB10-interact_GYF"/>
</dbReference>
<evidence type="ECO:0000256" key="2">
    <source>
        <dbReference type="SAM" id="MobiDB-lite"/>
    </source>
</evidence>
<accession>A0A8H8DCQ4</accession>
<evidence type="ECO:0000259" key="3">
    <source>
        <dbReference type="PROSITE" id="PS50829"/>
    </source>
</evidence>
<feature type="region of interest" description="Disordered" evidence="2">
    <location>
        <begin position="493"/>
        <end position="520"/>
    </location>
</feature>
<dbReference type="GeneID" id="93650649"/>
<dbReference type="EMBL" id="JAEOAQ010000002">
    <property type="protein sequence ID" value="KAG5420140.1"/>
    <property type="molecule type" value="Genomic_DNA"/>
</dbReference>
<evidence type="ECO:0000313" key="5">
    <source>
        <dbReference type="Proteomes" id="UP000669133"/>
    </source>
</evidence>
<feature type="compositionally biased region" description="Low complexity" evidence="2">
    <location>
        <begin position="17"/>
        <end position="31"/>
    </location>
</feature>
<evidence type="ECO:0000256" key="1">
    <source>
        <dbReference type="SAM" id="Coils"/>
    </source>
</evidence>
<dbReference type="Pfam" id="PF02213">
    <property type="entry name" value="GYF"/>
    <property type="match status" value="1"/>
</dbReference>
<dbReference type="RefSeq" id="XP_067549256.1">
    <property type="nucleotide sequence ID" value="XM_067690831.1"/>
</dbReference>
<keyword evidence="1" id="KW-0175">Coiled coil</keyword>
<dbReference type="Gene3D" id="3.30.1490.40">
    <property type="match status" value="1"/>
</dbReference>
<dbReference type="OrthoDB" id="48509at2759"/>
<proteinExistence type="predicted"/>
<dbReference type="InterPro" id="IPR003169">
    <property type="entry name" value="GYF"/>
</dbReference>
<protein>
    <submittedName>
        <fullName evidence="4">SMY2</fullName>
    </submittedName>
</protein>
<reference evidence="4 5" key="1">
    <citation type="submission" date="2020-12" db="EMBL/GenBank/DDBJ databases">
        <title>Effect of drift, selection, and recombination on the evolution of hybrid genomes in Candida yeast pathogens.</title>
        <authorList>
            <person name="Mixao V."/>
            <person name="Ksiezopolska E."/>
            <person name="Saus E."/>
            <person name="Boekhout T."/>
            <person name="Gacser A."/>
            <person name="Gabaldon T."/>
        </authorList>
    </citation>
    <scope>NUCLEOTIDE SEQUENCE [LARGE SCALE GENOMIC DNA]</scope>
    <source>
        <strain evidence="4 5">BP57</strain>
    </source>
</reference>
<dbReference type="Proteomes" id="UP000669133">
    <property type="component" value="Unassembled WGS sequence"/>
</dbReference>
<name>A0A8H8DCQ4_9ASCO</name>
<dbReference type="InterPro" id="IPR035445">
    <property type="entry name" value="GYF-like_dom_sf"/>
</dbReference>
<dbReference type="AlphaFoldDB" id="A0A8H8DCQ4"/>
<dbReference type="PANTHER" id="PTHR14445:SF36">
    <property type="entry name" value="FI03272P-RELATED"/>
    <property type="match status" value="1"/>
</dbReference>
<feature type="compositionally biased region" description="Polar residues" evidence="2">
    <location>
        <begin position="493"/>
        <end position="514"/>
    </location>
</feature>
<dbReference type="PANTHER" id="PTHR14445">
    <property type="entry name" value="GRB10 INTERACTING GYF PROTEIN"/>
    <property type="match status" value="1"/>
</dbReference>
<dbReference type="SUPFAM" id="SSF55277">
    <property type="entry name" value="GYF domain"/>
    <property type="match status" value="1"/>
</dbReference>
<gene>
    <name evidence="4" type="ORF">I9W82_002020</name>
</gene>
<evidence type="ECO:0000313" key="4">
    <source>
        <dbReference type="EMBL" id="KAG5420140.1"/>
    </source>
</evidence>
<dbReference type="SMART" id="SM00444">
    <property type="entry name" value="GYF"/>
    <property type="match status" value="1"/>
</dbReference>
<organism evidence="4 5">
    <name type="scientific">Candida metapsilosis</name>
    <dbReference type="NCBI Taxonomy" id="273372"/>
    <lineage>
        <taxon>Eukaryota</taxon>
        <taxon>Fungi</taxon>
        <taxon>Dikarya</taxon>
        <taxon>Ascomycota</taxon>
        <taxon>Saccharomycotina</taxon>
        <taxon>Pichiomycetes</taxon>
        <taxon>Debaryomycetaceae</taxon>
        <taxon>Candida/Lodderomyces clade</taxon>
        <taxon>Candida</taxon>
    </lineage>
</organism>
<feature type="region of interest" description="Disordered" evidence="2">
    <location>
        <begin position="1"/>
        <end position="71"/>
    </location>
</feature>
<sequence length="921" mass="99306">MYSRSRRVQEHENLDDSTSSSYVGSNNNSNSGKHHFNGHSNSQYNGHSNSTSHHNHYGNGNSIKSIQENKNGKPYTMDEVFQVWYENQDRIMNSEVKTDGDENYKVSKPEPIYHLTLQEQFQKNNPEAQSQSTVGNARQGSFGFQEAGVPTEGNFQQPKGAGAGAGAGEEVVADSLSRLDLSGQKSQYIPLSSDPFGSLERTSSFQGSFGNNNSAKSGLATDLPPGFSQPKQLVSSDKLEWFYIDPSGNEQGPFNGDMMQEWFTGGYLDFDLRIRRKEEQEFKPLKNLCDAVQNYVQPFKVPLPSLNKEDDRGLNRQSLHNSIRLPSSTLPQSMFAGDFINSPANESFSANLNSPMGNMSSLNTGLSSGTGFSGIDNFNHSAATSAATHDNFDQNFNLPSMPSLLQHQIQQQQTPMLSRNNSGWGIDTGSQLVGQVSGPTSATGSGSGSGSNTGTFGLSNNTGIGNTPMSQPAPVSPWVSSTVLNQSVSRINSPFATTHNTGNTSSVRNDSLTGNEEDANESLVMSSVVTDILQDDNEPATNKVIEPALEAASSSPPKKTEKKKSEKAVNSKPQEEEEEEEEIPVPPARTVDLKPAKPQALAPWAFKAKAEDVKKPALSLKEIQKVEAEKFEQQKKLQSKLKAEQAQKAWAASAASDKASAIEEEKKKAQLPPTWSVASDAAPVVKSLAEIQKEEAELAKAKAKAKAAAAAAAAQQAQTAPLSANTSVASGFPSSVSFASALANAVPKEDTSAWTTVTSSKKPPAKKPTASTTSTGVPASKITPQLLRNVSASKVSTSSVNLQAIREEFLVWARSQMTNLYPSVSKNDLLEMFITMPCNSPDTQQLISETIYASSTTMDGRRFAQEFTKRKAKVDHSLGGEAARDFTSWSAAIISSADKVQTVDEDGWSTSVKPKKKNARK</sequence>
<feature type="region of interest" description="Disordered" evidence="2">
    <location>
        <begin position="899"/>
        <end position="921"/>
    </location>
</feature>
<feature type="compositionally biased region" description="Low complexity" evidence="2">
    <location>
        <begin position="755"/>
        <end position="775"/>
    </location>
</feature>
<feature type="region of interest" description="Disordered" evidence="2">
    <location>
        <begin position="753"/>
        <end position="778"/>
    </location>
</feature>
<dbReference type="GO" id="GO:0005829">
    <property type="term" value="C:cytosol"/>
    <property type="evidence" value="ECO:0007669"/>
    <property type="project" value="TreeGrafter"/>
</dbReference>
<comment type="caution">
    <text evidence="4">The sequence shown here is derived from an EMBL/GenBank/DDBJ whole genome shotgun (WGS) entry which is preliminary data.</text>
</comment>
<feature type="region of interest" description="Disordered" evidence="2">
    <location>
        <begin position="430"/>
        <end position="478"/>
    </location>
</feature>
<feature type="region of interest" description="Disordered" evidence="2">
    <location>
        <begin position="123"/>
        <end position="168"/>
    </location>
</feature>
<feature type="region of interest" description="Disordered" evidence="2">
    <location>
        <begin position="546"/>
        <end position="595"/>
    </location>
</feature>
<feature type="compositionally biased region" description="Low complexity" evidence="2">
    <location>
        <begin position="38"/>
        <end position="62"/>
    </location>
</feature>
<feature type="domain" description="GYF" evidence="3">
    <location>
        <begin position="238"/>
        <end position="286"/>
    </location>
</feature>
<feature type="coiled-coil region" evidence="1">
    <location>
        <begin position="684"/>
        <end position="718"/>
    </location>
</feature>
<dbReference type="PROSITE" id="PS50829">
    <property type="entry name" value="GYF"/>
    <property type="match status" value="1"/>
</dbReference>
<feature type="compositionally biased region" description="Polar residues" evidence="2">
    <location>
        <begin position="123"/>
        <end position="139"/>
    </location>
</feature>